<sequence length="104" mass="11163">MSDVVQVDVTLLGRQFTIGTPSDERATLEQAVRLLADKIDTIQAGGRVMDADKVAIMAALNIAHDLLKVKVGDGGLEMATIQRKIHTMSEAADQALSASQQKLF</sequence>
<dbReference type="Gene3D" id="3.30.160.880">
    <property type="entry name" value="Cell division protein ZapA protomer, N-terminal domain"/>
    <property type="match status" value="1"/>
</dbReference>
<dbReference type="Proteomes" id="UP001433638">
    <property type="component" value="Unassembled WGS sequence"/>
</dbReference>
<evidence type="ECO:0000256" key="9">
    <source>
        <dbReference type="ARBA" id="ARBA00033158"/>
    </source>
</evidence>
<evidence type="ECO:0000256" key="5">
    <source>
        <dbReference type="ARBA" id="ARBA00023210"/>
    </source>
</evidence>
<comment type="caution">
    <text evidence="10">The sequence shown here is derived from an EMBL/GenBank/DDBJ whole genome shotgun (WGS) entry which is preliminary data.</text>
</comment>
<evidence type="ECO:0000313" key="10">
    <source>
        <dbReference type="EMBL" id="MEQ6291301.1"/>
    </source>
</evidence>
<comment type="function">
    <text evidence="7">Activator of cell division through the inhibition of FtsZ GTPase activity, therefore promoting FtsZ assembly into bundles of protofilaments necessary for the formation of the division Z ring. It is recruited early at mid-cell but it is not essential for cell division.</text>
</comment>
<evidence type="ECO:0000256" key="4">
    <source>
        <dbReference type="ARBA" id="ARBA00022618"/>
    </source>
</evidence>
<evidence type="ECO:0000256" key="6">
    <source>
        <dbReference type="ARBA" id="ARBA00023306"/>
    </source>
</evidence>
<evidence type="ECO:0000256" key="8">
    <source>
        <dbReference type="ARBA" id="ARBA00026068"/>
    </source>
</evidence>
<evidence type="ECO:0000256" key="2">
    <source>
        <dbReference type="ARBA" id="ARBA00015195"/>
    </source>
</evidence>
<dbReference type="InterPro" id="IPR007838">
    <property type="entry name" value="Cell_div_ZapA-like"/>
</dbReference>
<reference evidence="10" key="1">
    <citation type="submission" date="2024-06" db="EMBL/GenBank/DDBJ databases">
        <title>Genome sequence of Vogesella sp. MAHUQ-64.</title>
        <authorList>
            <person name="Huq M.A."/>
        </authorList>
    </citation>
    <scope>NUCLEOTIDE SEQUENCE</scope>
    <source>
        <strain evidence="10">MAHUQ-64</strain>
    </source>
</reference>
<dbReference type="InterPro" id="IPR042233">
    <property type="entry name" value="Cell_div_ZapA_N"/>
</dbReference>
<keyword evidence="5" id="KW-0717">Septation</keyword>
<gene>
    <name evidence="10" type="primary">zapA</name>
    <name evidence="10" type="ORF">ABNW52_11830</name>
</gene>
<dbReference type="SUPFAM" id="SSF102829">
    <property type="entry name" value="Cell division protein ZapA-like"/>
    <property type="match status" value="1"/>
</dbReference>
<keyword evidence="6" id="KW-0131">Cell cycle</keyword>
<protein>
    <recommendedName>
        <fullName evidence="2">Cell division protein ZapA</fullName>
    </recommendedName>
    <alternativeName>
        <fullName evidence="9">Z ring-associated protein ZapA</fullName>
    </alternativeName>
</protein>
<evidence type="ECO:0000256" key="7">
    <source>
        <dbReference type="ARBA" id="ARBA00024910"/>
    </source>
</evidence>
<dbReference type="EMBL" id="JBEFLD010000005">
    <property type="protein sequence ID" value="MEQ6291301.1"/>
    <property type="molecule type" value="Genomic_DNA"/>
</dbReference>
<accession>A0ABV1M4Z1</accession>
<dbReference type="Gene3D" id="1.20.5.50">
    <property type="match status" value="1"/>
</dbReference>
<comment type="subcellular location">
    <subcellularLocation>
        <location evidence="1">Cytoplasm</location>
    </subcellularLocation>
</comment>
<evidence type="ECO:0000313" key="11">
    <source>
        <dbReference type="Proteomes" id="UP001433638"/>
    </source>
</evidence>
<dbReference type="Pfam" id="PF05164">
    <property type="entry name" value="ZapA"/>
    <property type="match status" value="1"/>
</dbReference>
<keyword evidence="4 10" id="KW-0132">Cell division</keyword>
<keyword evidence="3" id="KW-0963">Cytoplasm</keyword>
<comment type="subunit">
    <text evidence="8">Homodimer. Interacts with FtsZ.</text>
</comment>
<dbReference type="InterPro" id="IPR036192">
    <property type="entry name" value="Cell_div_ZapA-like_sf"/>
</dbReference>
<dbReference type="RefSeq" id="WP_349587947.1">
    <property type="nucleotide sequence ID" value="NZ_JBEFLD010000005.1"/>
</dbReference>
<name>A0ABV1M4Z1_9NEIS</name>
<dbReference type="PANTHER" id="PTHR34981:SF1">
    <property type="entry name" value="CELL DIVISION PROTEIN ZAPA"/>
    <property type="match status" value="1"/>
</dbReference>
<keyword evidence="11" id="KW-1185">Reference proteome</keyword>
<proteinExistence type="predicted"/>
<organism evidence="10 11">
    <name type="scientific">Vogesella oryzagri</name>
    <dbReference type="NCBI Taxonomy" id="3160864"/>
    <lineage>
        <taxon>Bacteria</taxon>
        <taxon>Pseudomonadati</taxon>
        <taxon>Pseudomonadota</taxon>
        <taxon>Betaproteobacteria</taxon>
        <taxon>Neisseriales</taxon>
        <taxon>Chromobacteriaceae</taxon>
        <taxon>Vogesella</taxon>
    </lineage>
</organism>
<dbReference type="GO" id="GO:0051301">
    <property type="term" value="P:cell division"/>
    <property type="evidence" value="ECO:0007669"/>
    <property type="project" value="UniProtKB-KW"/>
</dbReference>
<evidence type="ECO:0000256" key="3">
    <source>
        <dbReference type="ARBA" id="ARBA00022490"/>
    </source>
</evidence>
<evidence type="ECO:0000256" key="1">
    <source>
        <dbReference type="ARBA" id="ARBA00004496"/>
    </source>
</evidence>
<dbReference type="PANTHER" id="PTHR34981">
    <property type="entry name" value="CELL DIVISION PROTEIN ZAPA"/>
    <property type="match status" value="1"/>
</dbReference>